<keyword evidence="7" id="KW-1185">Reference proteome</keyword>
<dbReference type="SMART" id="SM00304">
    <property type="entry name" value="HAMP"/>
    <property type="match status" value="2"/>
</dbReference>
<dbReference type="Gene3D" id="3.20.20.450">
    <property type="entry name" value="EAL domain"/>
    <property type="match status" value="1"/>
</dbReference>
<dbReference type="InterPro" id="IPR000160">
    <property type="entry name" value="GGDEF_dom"/>
</dbReference>
<keyword evidence="2" id="KW-1133">Transmembrane helix</keyword>
<dbReference type="FunFam" id="3.30.70.270:FF:000001">
    <property type="entry name" value="Diguanylate cyclase domain protein"/>
    <property type="match status" value="1"/>
</dbReference>
<dbReference type="GO" id="GO:0003824">
    <property type="term" value="F:catalytic activity"/>
    <property type="evidence" value="ECO:0007669"/>
    <property type="project" value="UniProtKB-ARBA"/>
</dbReference>
<proteinExistence type="predicted"/>
<dbReference type="InterPro" id="IPR043128">
    <property type="entry name" value="Rev_trsase/Diguanyl_cyclase"/>
</dbReference>
<dbReference type="RefSeq" id="WP_096363639.1">
    <property type="nucleotide sequence ID" value="NZ_AP018052.1"/>
</dbReference>
<dbReference type="KEGG" id="ttc:FOKN1_0081"/>
<dbReference type="GO" id="GO:0016020">
    <property type="term" value="C:membrane"/>
    <property type="evidence" value="ECO:0007669"/>
    <property type="project" value="InterPro"/>
</dbReference>
<organism evidence="6 7">
    <name type="scientific">Thiohalobacter thiocyanaticus</name>
    <dbReference type="NCBI Taxonomy" id="585455"/>
    <lineage>
        <taxon>Bacteria</taxon>
        <taxon>Pseudomonadati</taxon>
        <taxon>Pseudomonadota</taxon>
        <taxon>Gammaproteobacteria</taxon>
        <taxon>Thiohalobacterales</taxon>
        <taxon>Thiohalobacteraceae</taxon>
        <taxon>Thiohalobacter</taxon>
    </lineage>
</organism>
<dbReference type="PANTHER" id="PTHR44757">
    <property type="entry name" value="DIGUANYLATE CYCLASE DGCP"/>
    <property type="match status" value="1"/>
</dbReference>
<evidence type="ECO:0000259" key="4">
    <source>
        <dbReference type="PROSITE" id="PS50885"/>
    </source>
</evidence>
<dbReference type="InterPro" id="IPR001633">
    <property type="entry name" value="EAL_dom"/>
</dbReference>
<reference evidence="6 7" key="1">
    <citation type="submission" date="2017-05" db="EMBL/GenBank/DDBJ databases">
        <title>Thiocyanate degradation by Thiohalobacter thiocyanaticus FOKN1.</title>
        <authorList>
            <person name="Oshiki M."/>
            <person name="Fukushima T."/>
            <person name="Kawano S."/>
            <person name="Nakagawa J."/>
        </authorList>
    </citation>
    <scope>NUCLEOTIDE SEQUENCE [LARGE SCALE GENOMIC DNA]</scope>
    <source>
        <strain evidence="6 7">FOKN1</strain>
    </source>
</reference>
<dbReference type="Pfam" id="PF00563">
    <property type="entry name" value="EAL"/>
    <property type="match status" value="1"/>
</dbReference>
<dbReference type="CDD" id="cd06225">
    <property type="entry name" value="HAMP"/>
    <property type="match status" value="1"/>
</dbReference>
<dbReference type="EMBL" id="AP018052">
    <property type="protein sequence ID" value="BAZ92486.1"/>
    <property type="molecule type" value="Genomic_DNA"/>
</dbReference>
<evidence type="ECO:0000259" key="3">
    <source>
        <dbReference type="PROSITE" id="PS50883"/>
    </source>
</evidence>
<dbReference type="GO" id="GO:0007165">
    <property type="term" value="P:signal transduction"/>
    <property type="evidence" value="ECO:0007669"/>
    <property type="project" value="InterPro"/>
</dbReference>
<dbReference type="PROSITE" id="PS50883">
    <property type="entry name" value="EAL"/>
    <property type="match status" value="1"/>
</dbReference>
<dbReference type="SUPFAM" id="SSF55073">
    <property type="entry name" value="Nucleotide cyclase"/>
    <property type="match status" value="1"/>
</dbReference>
<dbReference type="SMART" id="SM00052">
    <property type="entry name" value="EAL"/>
    <property type="match status" value="1"/>
</dbReference>
<dbReference type="PROSITE" id="PS50887">
    <property type="entry name" value="GGDEF"/>
    <property type="match status" value="1"/>
</dbReference>
<dbReference type="NCBIfam" id="TIGR00254">
    <property type="entry name" value="GGDEF"/>
    <property type="match status" value="1"/>
</dbReference>
<accession>A0A1Z4VLL4</accession>
<feature type="domain" description="EAL" evidence="3">
    <location>
        <begin position="590"/>
        <end position="841"/>
    </location>
</feature>
<dbReference type="AlphaFoldDB" id="A0A1Z4VLL4"/>
<feature type="domain" description="GGDEF" evidence="5">
    <location>
        <begin position="450"/>
        <end position="582"/>
    </location>
</feature>
<evidence type="ECO:0000256" key="1">
    <source>
        <dbReference type="ARBA" id="ARBA00001946"/>
    </source>
</evidence>
<dbReference type="PROSITE" id="PS50885">
    <property type="entry name" value="HAMP"/>
    <property type="match status" value="1"/>
</dbReference>
<dbReference type="Pfam" id="PF00672">
    <property type="entry name" value="HAMP"/>
    <property type="match status" value="1"/>
</dbReference>
<dbReference type="Proteomes" id="UP000218765">
    <property type="component" value="Chromosome"/>
</dbReference>
<keyword evidence="2" id="KW-0472">Membrane</keyword>
<dbReference type="Gene3D" id="3.30.70.270">
    <property type="match status" value="1"/>
</dbReference>
<keyword evidence="2" id="KW-0812">Transmembrane</keyword>
<dbReference type="InterPro" id="IPR003660">
    <property type="entry name" value="HAMP_dom"/>
</dbReference>
<dbReference type="SUPFAM" id="SSF158472">
    <property type="entry name" value="HAMP domain-like"/>
    <property type="match status" value="1"/>
</dbReference>
<dbReference type="Pfam" id="PF00990">
    <property type="entry name" value="GGDEF"/>
    <property type="match status" value="1"/>
</dbReference>
<dbReference type="CDD" id="cd01948">
    <property type="entry name" value="EAL"/>
    <property type="match status" value="1"/>
</dbReference>
<feature type="domain" description="HAMP" evidence="4">
    <location>
        <begin position="362"/>
        <end position="414"/>
    </location>
</feature>
<protein>
    <submittedName>
        <fullName evidence="6">Signal transduction protein</fullName>
    </submittedName>
</protein>
<sequence length="852" mass="97212">MARTTTSRFSTWLNRSSLRQRYLGAALAVSATILAASLYTDYHIRQAQERSTRNIEHRNQVQLVTRSLRNDVWGTEYALQAFILTPTAWYRETVQLRIRSALTTTEKLQGLEWPQQQGLGRTLDEIDHALLELSSAANRLMDIRSDVEQLFPAARLMDETLAPARTEFLTAVQLALQELETAVPDAARREIRDEFEAAQLSWLQMVGAFRLYVVRQAGIYSDTEKGLNDAAHDISLHHGQVLKTLERLHQLRSQPQFSLQATESLEQMTRNASVWYRAFERFRSLRQTGHWRADFPLIKDEIQPLFASIWDNLDHIDARVEEAAVRDVTHWSALTHNLRNGIMLLVALVLITFAVGYIFFQRTVLSPLSTLTRAMNQVAHGQYQERLPAPRNRETRNLLDAFQHMQHMIEQRQNELRHQTLHDGLTGLPNRLLLNDRMQQALLISARDGNPFCLLMMDLDRFKEINDTLGHHVGDEVLREISRRLHDLLRRSDTVARLGGDEFAVLLPETGIPEAQAIAGKIAQCLDRAISINDQQLLVDTSIGIAAYPDHGSDIDTLVKRADVAMYVAKNNGLTHSVYSSEHDPHSVSRLAMISELRHSFQHDELELHYQPKVAISSGELVGVEALLRWPRWNDVSTDYIITTAEQTGLIRPLTQWVIRRALEQHLAWQRLNINLPIAINLSTWNLEHADIDANIGELLDELGVPPEYLELEITENAMLKNPERAQEILQRLSQRGIRLSIDDYGTGFSSLAYLKQMPVREIKIDRSFVSDMLEDENDAVIVRSTIDLAHNLGLKVVAEGVETADIWDMLQILDCDIAQGHYIARPMSAARFTDWLRERAQKRADTHQDSA</sequence>
<name>A0A1Z4VLL4_9GAMM</name>
<dbReference type="Gene3D" id="6.10.340.10">
    <property type="match status" value="1"/>
</dbReference>
<evidence type="ECO:0000259" key="5">
    <source>
        <dbReference type="PROSITE" id="PS50887"/>
    </source>
</evidence>
<dbReference type="InterPro" id="IPR029787">
    <property type="entry name" value="Nucleotide_cyclase"/>
</dbReference>
<dbReference type="InterPro" id="IPR052155">
    <property type="entry name" value="Biofilm_reg_signaling"/>
</dbReference>
<dbReference type="CDD" id="cd01949">
    <property type="entry name" value="GGDEF"/>
    <property type="match status" value="1"/>
</dbReference>
<feature type="transmembrane region" description="Helical" evidence="2">
    <location>
        <begin position="342"/>
        <end position="360"/>
    </location>
</feature>
<dbReference type="PANTHER" id="PTHR44757:SF2">
    <property type="entry name" value="BIOFILM ARCHITECTURE MAINTENANCE PROTEIN MBAA"/>
    <property type="match status" value="1"/>
</dbReference>
<dbReference type="InterPro" id="IPR035919">
    <property type="entry name" value="EAL_sf"/>
</dbReference>
<dbReference type="OrthoDB" id="9804951at2"/>
<evidence type="ECO:0000313" key="7">
    <source>
        <dbReference type="Proteomes" id="UP000218765"/>
    </source>
</evidence>
<evidence type="ECO:0000313" key="6">
    <source>
        <dbReference type="EMBL" id="BAZ92486.1"/>
    </source>
</evidence>
<dbReference type="SMART" id="SM00267">
    <property type="entry name" value="GGDEF"/>
    <property type="match status" value="1"/>
</dbReference>
<gene>
    <name evidence="6" type="ORF">FOKN1_0081</name>
</gene>
<evidence type="ECO:0000256" key="2">
    <source>
        <dbReference type="SAM" id="Phobius"/>
    </source>
</evidence>
<comment type="cofactor">
    <cofactor evidence="1">
        <name>Mg(2+)</name>
        <dbReference type="ChEBI" id="CHEBI:18420"/>
    </cofactor>
</comment>
<dbReference type="SUPFAM" id="SSF141868">
    <property type="entry name" value="EAL domain-like"/>
    <property type="match status" value="1"/>
</dbReference>